<sequence>MTSTIGSPIGNPGHSSPQAFFTDLVIYLSVMFLVREVYFSEIGFIPNGLMWSLTTLAVATWRMRARGVSWKDLGLRRPTNYKVSLIATVFILGLAPVLVVLFSVMSDQLALVVAPDNSAEQAVSKFGDLRGNWLLFLTIIPFIWLESLLEELLDRGFLINWIERMLSNNLFATIFAVIAQAAIFGFRHSYDLSERSITVGLIGLAMGLGYVAFGRNLWPLIAAHCALNTLSMLDRVTGV</sequence>
<feature type="transmembrane region" description="Helical" evidence="1">
    <location>
        <begin position="44"/>
        <end position="62"/>
    </location>
</feature>
<accession>A0A382HS93</accession>
<feature type="transmembrane region" description="Helical" evidence="1">
    <location>
        <begin position="170"/>
        <end position="190"/>
    </location>
</feature>
<name>A0A382HS93_9ZZZZ</name>
<keyword evidence="1" id="KW-0812">Transmembrane</keyword>
<gene>
    <name evidence="3" type="ORF">METZ01_LOCUS242809</name>
</gene>
<feature type="domain" description="CAAX prenyl protease 2/Lysostaphin resistance protein A-like" evidence="2">
    <location>
        <begin position="133"/>
        <end position="229"/>
    </location>
</feature>
<feature type="transmembrane region" description="Helical" evidence="1">
    <location>
        <begin position="83"/>
        <end position="105"/>
    </location>
</feature>
<dbReference type="GO" id="GO:0004175">
    <property type="term" value="F:endopeptidase activity"/>
    <property type="evidence" value="ECO:0007669"/>
    <property type="project" value="UniProtKB-ARBA"/>
</dbReference>
<dbReference type="GO" id="GO:0080120">
    <property type="term" value="P:CAAX-box protein maturation"/>
    <property type="evidence" value="ECO:0007669"/>
    <property type="project" value="UniProtKB-ARBA"/>
</dbReference>
<reference evidence="3" key="1">
    <citation type="submission" date="2018-05" db="EMBL/GenBank/DDBJ databases">
        <authorList>
            <person name="Lanie J.A."/>
            <person name="Ng W.-L."/>
            <person name="Kazmierczak K.M."/>
            <person name="Andrzejewski T.M."/>
            <person name="Davidsen T.M."/>
            <person name="Wayne K.J."/>
            <person name="Tettelin H."/>
            <person name="Glass J.I."/>
            <person name="Rusch D."/>
            <person name="Podicherti R."/>
            <person name="Tsui H.-C.T."/>
            <person name="Winkler M.E."/>
        </authorList>
    </citation>
    <scope>NUCLEOTIDE SEQUENCE</scope>
</reference>
<organism evidence="3">
    <name type="scientific">marine metagenome</name>
    <dbReference type="NCBI Taxonomy" id="408172"/>
    <lineage>
        <taxon>unclassified sequences</taxon>
        <taxon>metagenomes</taxon>
        <taxon>ecological metagenomes</taxon>
    </lineage>
</organism>
<proteinExistence type="predicted"/>
<dbReference type="EMBL" id="UINC01062897">
    <property type="protein sequence ID" value="SVB89955.1"/>
    <property type="molecule type" value="Genomic_DNA"/>
</dbReference>
<dbReference type="AlphaFoldDB" id="A0A382HS93"/>
<feature type="transmembrane region" description="Helical" evidence="1">
    <location>
        <begin position="133"/>
        <end position="149"/>
    </location>
</feature>
<evidence type="ECO:0000256" key="1">
    <source>
        <dbReference type="SAM" id="Phobius"/>
    </source>
</evidence>
<feature type="transmembrane region" description="Helical" evidence="1">
    <location>
        <begin position="196"/>
        <end position="213"/>
    </location>
</feature>
<dbReference type="InterPro" id="IPR003675">
    <property type="entry name" value="Rce1/LyrA-like_dom"/>
</dbReference>
<protein>
    <recommendedName>
        <fullName evidence="2">CAAX prenyl protease 2/Lysostaphin resistance protein A-like domain-containing protein</fullName>
    </recommendedName>
</protein>
<keyword evidence="1" id="KW-1133">Transmembrane helix</keyword>
<evidence type="ECO:0000313" key="3">
    <source>
        <dbReference type="EMBL" id="SVB89955.1"/>
    </source>
</evidence>
<keyword evidence="1" id="KW-0472">Membrane</keyword>
<evidence type="ECO:0000259" key="2">
    <source>
        <dbReference type="Pfam" id="PF02517"/>
    </source>
</evidence>
<dbReference type="Pfam" id="PF02517">
    <property type="entry name" value="Rce1-like"/>
    <property type="match status" value="1"/>
</dbReference>